<reference evidence="3" key="1">
    <citation type="submission" date="2015-07" db="EMBL/GenBank/DDBJ databases">
        <title>Transcriptome Assembly of Anthurium amnicola.</title>
        <authorList>
            <person name="Suzuki J."/>
        </authorList>
    </citation>
    <scope>NUCLEOTIDE SEQUENCE</scope>
</reference>
<dbReference type="AlphaFoldDB" id="A0A1D1Z4K6"/>
<dbReference type="NCBIfam" id="TIGR00756">
    <property type="entry name" value="PPR"/>
    <property type="match status" value="3"/>
</dbReference>
<dbReference type="Pfam" id="PF13041">
    <property type="entry name" value="PPR_2"/>
    <property type="match status" value="1"/>
</dbReference>
<dbReference type="InterPro" id="IPR046960">
    <property type="entry name" value="PPR_At4g14850-like_plant"/>
</dbReference>
<feature type="repeat" description="PPR" evidence="2">
    <location>
        <begin position="197"/>
        <end position="231"/>
    </location>
</feature>
<dbReference type="GO" id="GO:0003723">
    <property type="term" value="F:RNA binding"/>
    <property type="evidence" value="ECO:0007669"/>
    <property type="project" value="InterPro"/>
</dbReference>
<dbReference type="PROSITE" id="PS51375">
    <property type="entry name" value="PPR"/>
    <property type="match status" value="2"/>
</dbReference>
<dbReference type="PANTHER" id="PTHR47926">
    <property type="entry name" value="PENTATRICOPEPTIDE REPEAT-CONTAINING PROTEIN"/>
    <property type="match status" value="1"/>
</dbReference>
<organism evidence="3">
    <name type="scientific">Anthurium amnicola</name>
    <dbReference type="NCBI Taxonomy" id="1678845"/>
    <lineage>
        <taxon>Eukaryota</taxon>
        <taxon>Viridiplantae</taxon>
        <taxon>Streptophyta</taxon>
        <taxon>Embryophyta</taxon>
        <taxon>Tracheophyta</taxon>
        <taxon>Spermatophyta</taxon>
        <taxon>Magnoliopsida</taxon>
        <taxon>Liliopsida</taxon>
        <taxon>Araceae</taxon>
        <taxon>Pothoideae</taxon>
        <taxon>Potheae</taxon>
        <taxon>Anthurium</taxon>
    </lineage>
</organism>
<dbReference type="EMBL" id="GDJX01006098">
    <property type="protein sequence ID" value="JAT61838.1"/>
    <property type="molecule type" value="Transcribed_RNA"/>
</dbReference>
<evidence type="ECO:0000256" key="2">
    <source>
        <dbReference type="PROSITE-ProRule" id="PRU00708"/>
    </source>
</evidence>
<accession>A0A1D1Z4K6</accession>
<gene>
    <name evidence="3" type="primary">PCMP-E71</name>
    <name evidence="3" type="ORF">g.46677</name>
</gene>
<sequence length="529" mass="57817">HPLPTAKVGDHRVPSHFTSFLKGIEPGRSTRMSWLPAAALEQLVHDYRNRCPQLDQIHALLTTTAFSLLPPHTPSHDPSSPRRRGSTFVYNTLIRASLLRQHPCPAALQLFTQMLSHPTPPNHHTFPPLIKSITVSASSSPRRSPLRGIAGQAVHAQVVRRGHVPDNFVNCCIVKLYAQLGDLGAARKVFDENPHPDVASCNAALDALCKNGDVGSAVRMFDGLREKNVVSWTTLIDGFLVNGCFDEAIRLFREMMLGTGQEAVSPRPNEATLVCVLSACANTDANRAPHRGREIHGYIVRHDVQLTPFLGTAMIDVYGKHGWIRSAANVFEGMAAKEVCTWNAMISALACNGEEAQALGTFETMRIRGLQPNGITFVAALTACARSHLIDRGVGWFKSMSRDYGIVPTMEHYGCMVDLFGRAGLFEKAVEFIRAMPSEPDASVLGALLGACKMHGNVQLAADVGTQLLKLQPHHSGRYMVLSNIYAGVGMWSSASRLKENMEKAGIKKTPGCSWLETPMRMPLEQPPS</sequence>
<protein>
    <submittedName>
        <fullName evidence="3">Putative pentatricopeptide repeat-containing protein At1g10330</fullName>
    </submittedName>
</protein>
<dbReference type="InterPro" id="IPR046848">
    <property type="entry name" value="E_motif"/>
</dbReference>
<feature type="repeat" description="PPR" evidence="2">
    <location>
        <begin position="338"/>
        <end position="372"/>
    </location>
</feature>
<dbReference type="InterPro" id="IPR011990">
    <property type="entry name" value="TPR-like_helical_dom_sf"/>
</dbReference>
<dbReference type="Pfam" id="PF20431">
    <property type="entry name" value="E_motif"/>
    <property type="match status" value="1"/>
</dbReference>
<feature type="non-terminal residue" evidence="3">
    <location>
        <position position="1"/>
    </location>
</feature>
<dbReference type="PANTHER" id="PTHR47926:SF348">
    <property type="entry name" value="PENTATRICOPEPTIDE REPEAT-CONTAINING PROTEIN"/>
    <property type="match status" value="1"/>
</dbReference>
<dbReference type="GO" id="GO:0009451">
    <property type="term" value="P:RNA modification"/>
    <property type="evidence" value="ECO:0007669"/>
    <property type="project" value="InterPro"/>
</dbReference>
<dbReference type="Gene3D" id="1.25.40.10">
    <property type="entry name" value="Tetratricopeptide repeat domain"/>
    <property type="match status" value="3"/>
</dbReference>
<keyword evidence="1" id="KW-0677">Repeat</keyword>
<evidence type="ECO:0000256" key="1">
    <source>
        <dbReference type="ARBA" id="ARBA00022737"/>
    </source>
</evidence>
<dbReference type="InterPro" id="IPR002885">
    <property type="entry name" value="PPR_rpt"/>
</dbReference>
<evidence type="ECO:0000313" key="3">
    <source>
        <dbReference type="EMBL" id="JAT61838.1"/>
    </source>
</evidence>
<dbReference type="Pfam" id="PF01535">
    <property type="entry name" value="PPR"/>
    <property type="match status" value="4"/>
</dbReference>
<name>A0A1D1Z4K6_9ARAE</name>
<dbReference type="FunFam" id="1.25.40.10:FF:000090">
    <property type="entry name" value="Pentatricopeptide repeat-containing protein, chloroplastic"/>
    <property type="match status" value="1"/>
</dbReference>
<proteinExistence type="predicted"/>